<name>A0A9W5EW80_CAMHY</name>
<dbReference type="EMBL" id="FAVC01000001">
    <property type="protein sequence ID" value="CUU70787.1"/>
    <property type="molecule type" value="Genomic_DNA"/>
</dbReference>
<evidence type="ECO:0000313" key="1">
    <source>
        <dbReference type="EMBL" id="CUU70787.1"/>
    </source>
</evidence>
<protein>
    <submittedName>
        <fullName evidence="1">Phage virion morphogenesis protein</fullName>
    </submittedName>
</protein>
<gene>
    <name evidence="1" type="ORF">ERS739223_00214</name>
</gene>
<dbReference type="RefSeq" id="WP_059429936.1">
    <property type="nucleotide sequence ID" value="NZ_FAUY01000002.1"/>
</dbReference>
<sequence>MSIKVTGFEKIEKKLENLAKLEINVKPALRTIGEMARNSIEDSFEKETSPFGERWKPLSSSTIFSEIRGGKKGSMTKNAKRHKKGFLKKYGVGGSRRILRRDGNNMTYSAFFI</sequence>
<accession>A0A9W5EW80</accession>
<evidence type="ECO:0000313" key="2">
    <source>
        <dbReference type="Proteomes" id="UP000052245"/>
    </source>
</evidence>
<dbReference type="Proteomes" id="UP000052245">
    <property type="component" value="Unassembled WGS sequence"/>
</dbReference>
<comment type="caution">
    <text evidence="1">The sequence shown here is derived from an EMBL/GenBank/DDBJ whole genome shotgun (WGS) entry which is preliminary data.</text>
</comment>
<dbReference type="InterPro" id="IPR006522">
    <property type="entry name" value="Phage_virion_morphogenesis"/>
</dbReference>
<reference evidence="1 2" key="1">
    <citation type="submission" date="2015-11" db="EMBL/GenBank/DDBJ databases">
        <authorList>
            <consortium name="Pathogen Informatics"/>
        </authorList>
    </citation>
    <scope>NUCLEOTIDE SEQUENCE [LARGE SCALE GENOMIC DNA]</scope>
    <source>
        <strain evidence="1 2">007A-0283</strain>
    </source>
</reference>
<proteinExistence type="predicted"/>
<dbReference type="AlphaFoldDB" id="A0A9W5EW80"/>
<dbReference type="Pfam" id="PF05069">
    <property type="entry name" value="Phage_tail_S"/>
    <property type="match status" value="1"/>
</dbReference>
<organism evidence="1 2">
    <name type="scientific">Campylobacter hyointestinalis subsp. hyointestinalis</name>
    <dbReference type="NCBI Taxonomy" id="91352"/>
    <lineage>
        <taxon>Bacteria</taxon>
        <taxon>Pseudomonadati</taxon>
        <taxon>Campylobacterota</taxon>
        <taxon>Epsilonproteobacteria</taxon>
        <taxon>Campylobacterales</taxon>
        <taxon>Campylobacteraceae</taxon>
        <taxon>Campylobacter</taxon>
    </lineage>
</organism>